<keyword evidence="1" id="KW-0472">Membrane</keyword>
<reference evidence="2 3" key="1">
    <citation type="submission" date="2020-06" db="EMBL/GenBank/DDBJ databases">
        <title>Halomonas sp. QX-1 draft genome sequence.</title>
        <authorList>
            <person name="Qiu X."/>
        </authorList>
    </citation>
    <scope>NUCLEOTIDE SEQUENCE [LARGE SCALE GENOMIC DNA]</scope>
    <source>
        <strain evidence="2 3">QX-1</strain>
    </source>
</reference>
<keyword evidence="1" id="KW-1133">Transmembrane helix</keyword>
<dbReference type="RefSeq" id="WP_176302739.1">
    <property type="nucleotide sequence ID" value="NZ_JABWCV010000005.1"/>
</dbReference>
<organism evidence="2 3">
    <name type="scientific">Vreelandella maris</name>
    <dbReference type="NCBI Taxonomy" id="2729617"/>
    <lineage>
        <taxon>Bacteria</taxon>
        <taxon>Pseudomonadati</taxon>
        <taxon>Pseudomonadota</taxon>
        <taxon>Gammaproteobacteria</taxon>
        <taxon>Oceanospirillales</taxon>
        <taxon>Halomonadaceae</taxon>
        <taxon>Vreelandella</taxon>
    </lineage>
</organism>
<name>A0A7Y6RB25_9GAMM</name>
<keyword evidence="3" id="KW-1185">Reference proteome</keyword>
<evidence type="ECO:0000313" key="3">
    <source>
        <dbReference type="Proteomes" id="UP000589984"/>
    </source>
</evidence>
<feature type="transmembrane region" description="Helical" evidence="1">
    <location>
        <begin position="28"/>
        <end position="48"/>
    </location>
</feature>
<accession>A0A7Y6RB25</accession>
<evidence type="ECO:0000313" key="2">
    <source>
        <dbReference type="EMBL" id="NVF13654.1"/>
    </source>
</evidence>
<dbReference type="EMBL" id="JABWCV010000005">
    <property type="protein sequence ID" value="NVF13654.1"/>
    <property type="molecule type" value="Genomic_DNA"/>
</dbReference>
<dbReference type="Proteomes" id="UP000589984">
    <property type="component" value="Unassembled WGS sequence"/>
</dbReference>
<feature type="transmembrane region" description="Helical" evidence="1">
    <location>
        <begin position="223"/>
        <end position="247"/>
    </location>
</feature>
<dbReference type="AlphaFoldDB" id="A0A7Y6RB25"/>
<evidence type="ECO:0000256" key="1">
    <source>
        <dbReference type="SAM" id="Phobius"/>
    </source>
</evidence>
<protein>
    <recommendedName>
        <fullName evidence="4">Polysaccharide chain length determinant N-terminal domain-containing protein</fullName>
    </recommendedName>
</protein>
<gene>
    <name evidence="2" type="ORF">HUO07_05655</name>
</gene>
<evidence type="ECO:0008006" key="4">
    <source>
        <dbReference type="Google" id="ProtNLM"/>
    </source>
</evidence>
<sequence length="261" mass="29327">MEQPPRSTYQDDEVSLVDLAKILIRRRWWLIGTSVIVFLLAVMSTLLLQDGALYQYTSIYQQAEKKPSIPLNDSESLVQQVENLYWPNYQRSYKEENNVSVLPFDLEVSNPGNTILITLRSIAEEEVQGQVISLHEAILNSVVLHDENSLEKLKFKLEGNIELTSTLMERVESGDSYTAVEMAVNYADRLFKLESELDDLAKGEVLEYAVSGDVLEPTLSSSMIIVLGIIFGGVAGVIAAFFVEFVVRVRGSMKLDVIRSE</sequence>
<keyword evidence="1" id="KW-0812">Transmembrane</keyword>
<comment type="caution">
    <text evidence="2">The sequence shown here is derived from an EMBL/GenBank/DDBJ whole genome shotgun (WGS) entry which is preliminary data.</text>
</comment>
<proteinExistence type="predicted"/>